<dbReference type="RefSeq" id="XP_001435816.1">
    <property type="nucleotide sequence ID" value="XM_001435779.1"/>
</dbReference>
<dbReference type="GeneID" id="5021599"/>
<keyword evidence="1" id="KW-0812">Transmembrane</keyword>
<feature type="transmembrane region" description="Helical" evidence="1">
    <location>
        <begin position="12"/>
        <end position="33"/>
    </location>
</feature>
<protein>
    <recommendedName>
        <fullName evidence="4">Transmembrane protein</fullName>
    </recommendedName>
</protein>
<dbReference type="AlphaFoldDB" id="A0CCA2"/>
<evidence type="ECO:0000256" key="1">
    <source>
        <dbReference type="SAM" id="Phobius"/>
    </source>
</evidence>
<accession>A0CCA2</accession>
<reference evidence="2 3" key="1">
    <citation type="journal article" date="2006" name="Nature">
        <title>Global trends of whole-genome duplications revealed by the ciliate Paramecium tetraurelia.</title>
        <authorList>
            <consortium name="Genoscope"/>
            <person name="Aury J.-M."/>
            <person name="Jaillon O."/>
            <person name="Duret L."/>
            <person name="Noel B."/>
            <person name="Jubin C."/>
            <person name="Porcel B.M."/>
            <person name="Segurens B."/>
            <person name="Daubin V."/>
            <person name="Anthouard V."/>
            <person name="Aiach N."/>
            <person name="Arnaiz O."/>
            <person name="Billaut A."/>
            <person name="Beisson J."/>
            <person name="Blanc I."/>
            <person name="Bouhouche K."/>
            <person name="Camara F."/>
            <person name="Duharcourt S."/>
            <person name="Guigo R."/>
            <person name="Gogendeau D."/>
            <person name="Katinka M."/>
            <person name="Keller A.-M."/>
            <person name="Kissmehl R."/>
            <person name="Klotz C."/>
            <person name="Koll F."/>
            <person name="Le Moue A."/>
            <person name="Lepere C."/>
            <person name="Malinsky S."/>
            <person name="Nowacki M."/>
            <person name="Nowak J.K."/>
            <person name="Plattner H."/>
            <person name="Poulain J."/>
            <person name="Ruiz F."/>
            <person name="Serrano V."/>
            <person name="Zagulski M."/>
            <person name="Dessen P."/>
            <person name="Betermier M."/>
            <person name="Weissenbach J."/>
            <person name="Scarpelli C."/>
            <person name="Schachter V."/>
            <person name="Sperling L."/>
            <person name="Meyer E."/>
            <person name="Cohen J."/>
            <person name="Wincker P."/>
        </authorList>
    </citation>
    <scope>NUCLEOTIDE SEQUENCE [LARGE SCALE GENOMIC DNA]</scope>
    <source>
        <strain evidence="2 3">Stock d4-2</strain>
    </source>
</reference>
<dbReference type="InParanoid" id="A0CCA2"/>
<proteinExistence type="predicted"/>
<dbReference type="HOGENOM" id="CLU_1144432_0_0_1"/>
<name>A0CCA2_PARTE</name>
<dbReference type="KEGG" id="ptm:GSPATT00037203001"/>
<organism evidence="2 3">
    <name type="scientific">Paramecium tetraurelia</name>
    <dbReference type="NCBI Taxonomy" id="5888"/>
    <lineage>
        <taxon>Eukaryota</taxon>
        <taxon>Sar</taxon>
        <taxon>Alveolata</taxon>
        <taxon>Ciliophora</taxon>
        <taxon>Intramacronucleata</taxon>
        <taxon>Oligohymenophorea</taxon>
        <taxon>Peniculida</taxon>
        <taxon>Parameciidae</taxon>
        <taxon>Paramecium</taxon>
    </lineage>
</organism>
<keyword evidence="1" id="KW-0472">Membrane</keyword>
<sequence length="243" mass="29100">MNHTIQSKFQLLLLIILNLWYRFCSYFIHFAIGVEYQQLLCILFDQTQLTGNIYVTIPCARSLSQIFVSVFFNLIYLFHIFCNNSINNYFQQMQYYYFSQYFRSHSEMHFNNLLIQMIQTYELGMGIIQSLLKGIKLIKIINIENSFISIIYSIKFIKVILTQLKFYLDFKFVLHYLVNVIRMQSFQDRLIVKYLQGFRLPIEECSLKLTFSLIFVFSDNNNQLIVAPSLFVIRNTYKIPKLF</sequence>
<keyword evidence="3" id="KW-1185">Reference proteome</keyword>
<evidence type="ECO:0008006" key="4">
    <source>
        <dbReference type="Google" id="ProtNLM"/>
    </source>
</evidence>
<dbReference type="Proteomes" id="UP000000600">
    <property type="component" value="Unassembled WGS sequence"/>
</dbReference>
<keyword evidence="1" id="KW-1133">Transmembrane helix</keyword>
<evidence type="ECO:0000313" key="3">
    <source>
        <dbReference type="Proteomes" id="UP000000600"/>
    </source>
</evidence>
<dbReference type="EMBL" id="CT868060">
    <property type="protein sequence ID" value="CAK68419.1"/>
    <property type="molecule type" value="Genomic_DNA"/>
</dbReference>
<feature type="transmembrane region" description="Helical" evidence="1">
    <location>
        <begin position="53"/>
        <end position="78"/>
    </location>
</feature>
<evidence type="ECO:0000313" key="2">
    <source>
        <dbReference type="EMBL" id="CAK68419.1"/>
    </source>
</evidence>
<gene>
    <name evidence="2" type="ORF">GSPATT00037203001</name>
</gene>